<dbReference type="PANTHER" id="PTHR33993">
    <property type="entry name" value="GLYOXALASE-RELATED"/>
    <property type="match status" value="1"/>
</dbReference>
<dbReference type="Gene3D" id="3.10.180.10">
    <property type="entry name" value="2,3-Dihydroxybiphenyl 1,2-Dioxygenase, domain 1"/>
    <property type="match status" value="1"/>
</dbReference>
<gene>
    <name evidence="2" type="ORF">ISP19_05400</name>
</gene>
<accession>A0ABS2K120</accession>
<evidence type="ECO:0000313" key="3">
    <source>
        <dbReference type="Proteomes" id="UP001430149"/>
    </source>
</evidence>
<dbReference type="EMBL" id="JADIKE010000029">
    <property type="protein sequence ID" value="MBM7124809.1"/>
    <property type="molecule type" value="Genomic_DNA"/>
</dbReference>
<reference evidence="2" key="1">
    <citation type="submission" date="2020-10" db="EMBL/GenBank/DDBJ databases">
        <title>Phylogeny of dyella-like bacteria.</title>
        <authorList>
            <person name="Fu J."/>
        </authorList>
    </citation>
    <scope>NUCLEOTIDE SEQUENCE</scope>
    <source>
        <strain evidence="2">DHOC52</strain>
    </source>
</reference>
<dbReference type="InterPro" id="IPR052164">
    <property type="entry name" value="Anthracycline_SecMetBiosynth"/>
</dbReference>
<protein>
    <submittedName>
        <fullName evidence="2">VOC family protein</fullName>
    </submittedName>
</protein>
<dbReference type="PROSITE" id="PS51819">
    <property type="entry name" value="VOC"/>
    <property type="match status" value="1"/>
</dbReference>
<proteinExistence type="predicted"/>
<dbReference type="PANTHER" id="PTHR33993:SF5">
    <property type="entry name" value="GLYOXALASE"/>
    <property type="match status" value="1"/>
</dbReference>
<dbReference type="InterPro" id="IPR041581">
    <property type="entry name" value="Glyoxalase_6"/>
</dbReference>
<dbReference type="InterPro" id="IPR029068">
    <property type="entry name" value="Glyas_Bleomycin-R_OHBP_Dase"/>
</dbReference>
<evidence type="ECO:0000259" key="1">
    <source>
        <dbReference type="PROSITE" id="PS51819"/>
    </source>
</evidence>
<organism evidence="2 3">
    <name type="scientific">Dyella flava</name>
    <dbReference type="NCBI Taxonomy" id="1920170"/>
    <lineage>
        <taxon>Bacteria</taxon>
        <taxon>Pseudomonadati</taxon>
        <taxon>Pseudomonadota</taxon>
        <taxon>Gammaproteobacteria</taxon>
        <taxon>Lysobacterales</taxon>
        <taxon>Rhodanobacteraceae</taxon>
        <taxon>Dyella</taxon>
    </lineage>
</organism>
<comment type="caution">
    <text evidence="2">The sequence shown here is derived from an EMBL/GenBank/DDBJ whole genome shotgun (WGS) entry which is preliminary data.</text>
</comment>
<name>A0ABS2K120_9GAMM</name>
<dbReference type="Proteomes" id="UP001430149">
    <property type="component" value="Unassembled WGS sequence"/>
</dbReference>
<dbReference type="Pfam" id="PF18029">
    <property type="entry name" value="Glyoxalase_6"/>
    <property type="match status" value="1"/>
</dbReference>
<dbReference type="SUPFAM" id="SSF54593">
    <property type="entry name" value="Glyoxalase/Bleomycin resistance protein/Dihydroxybiphenyl dioxygenase"/>
    <property type="match status" value="1"/>
</dbReference>
<evidence type="ECO:0000313" key="2">
    <source>
        <dbReference type="EMBL" id="MBM7124809.1"/>
    </source>
</evidence>
<dbReference type="RefSeq" id="WP_204680338.1">
    <property type="nucleotide sequence ID" value="NZ_BSNR01000011.1"/>
</dbReference>
<feature type="domain" description="VOC" evidence="1">
    <location>
        <begin position="6"/>
        <end position="119"/>
    </location>
</feature>
<dbReference type="InterPro" id="IPR037523">
    <property type="entry name" value="VOC_core"/>
</dbReference>
<sequence>MEKVTGIGGLFFRAADPERLGRWYKQHLGIELIPADYGQQPWRQEAGPTVFAPFPQDTPYFGREYCQWMVNFRVRDLNAMVLQLRDAGLTVEVNAQSYPNGRFARLYDPEGNPIELWEPRG</sequence>
<keyword evidence="3" id="KW-1185">Reference proteome</keyword>